<dbReference type="PANTHER" id="PTHR47071:SF9">
    <property type="entry name" value="TRM32-LIKE PROTEIN (DUF3741)"/>
    <property type="match status" value="1"/>
</dbReference>
<feature type="region of interest" description="Disordered" evidence="1">
    <location>
        <begin position="646"/>
        <end position="671"/>
    </location>
</feature>
<dbReference type="KEGG" id="qlo:115952374"/>
<reference evidence="3 4" key="1">
    <citation type="journal article" date="2016" name="G3 (Bethesda)">
        <title>First Draft Assembly and Annotation of the Genome of a California Endemic Oak Quercus lobata Nee (Fagaceae).</title>
        <authorList>
            <person name="Sork V.L."/>
            <person name="Fitz-Gibbon S.T."/>
            <person name="Puiu D."/>
            <person name="Crepeau M."/>
            <person name="Gugger P.F."/>
            <person name="Sherman R."/>
            <person name="Stevens K."/>
            <person name="Langley C.H."/>
            <person name="Pellegrini M."/>
            <person name="Salzberg S.L."/>
        </authorList>
    </citation>
    <scope>NUCLEOTIDE SEQUENCE [LARGE SCALE GENOMIC DNA]</scope>
    <source>
        <strain evidence="3 4">cv. SW786</strain>
    </source>
</reference>
<keyword evidence="4" id="KW-1185">Reference proteome</keyword>
<dbReference type="OrthoDB" id="758104at2759"/>
<dbReference type="InterPro" id="IPR025486">
    <property type="entry name" value="DUF4378"/>
</dbReference>
<gene>
    <name evidence="3" type="primary">LOC115952374</name>
</gene>
<accession>A0A7N2M8B5</accession>
<evidence type="ECO:0000256" key="1">
    <source>
        <dbReference type="SAM" id="MobiDB-lite"/>
    </source>
</evidence>
<proteinExistence type="predicted"/>
<evidence type="ECO:0000259" key="2">
    <source>
        <dbReference type="Pfam" id="PF14309"/>
    </source>
</evidence>
<feature type="region of interest" description="Disordered" evidence="1">
    <location>
        <begin position="47"/>
        <end position="66"/>
    </location>
</feature>
<dbReference type="FunCoup" id="A0A7N2M8B5">
    <property type="interactions" value="254"/>
</dbReference>
<protein>
    <recommendedName>
        <fullName evidence="2">DUF4378 domain-containing protein</fullName>
    </recommendedName>
</protein>
<name>A0A7N2M8B5_QUELO</name>
<dbReference type="AlphaFoldDB" id="A0A7N2M8B5"/>
<feature type="domain" description="DUF4378" evidence="2">
    <location>
        <begin position="727"/>
        <end position="876"/>
    </location>
</feature>
<dbReference type="OMA" id="DAFSICE"/>
<organism evidence="3 4">
    <name type="scientific">Quercus lobata</name>
    <name type="common">Valley oak</name>
    <dbReference type="NCBI Taxonomy" id="97700"/>
    <lineage>
        <taxon>Eukaryota</taxon>
        <taxon>Viridiplantae</taxon>
        <taxon>Streptophyta</taxon>
        <taxon>Embryophyta</taxon>
        <taxon>Tracheophyta</taxon>
        <taxon>Spermatophyta</taxon>
        <taxon>Magnoliopsida</taxon>
        <taxon>eudicotyledons</taxon>
        <taxon>Gunneridae</taxon>
        <taxon>Pentapetalae</taxon>
        <taxon>rosids</taxon>
        <taxon>fabids</taxon>
        <taxon>Fagales</taxon>
        <taxon>Fagaceae</taxon>
        <taxon>Quercus</taxon>
    </lineage>
</organism>
<evidence type="ECO:0000313" key="4">
    <source>
        <dbReference type="Proteomes" id="UP000594261"/>
    </source>
</evidence>
<sequence>MGKHSPFSMDRTDPGCVWSMLHFIKYQHWGYIKKKFTPKCRGGGRVVGVGSPGNDTTGLREDKRQKSYSVDMDNSVVGEKLIQSTREPKSSVKTRIKALIAEEISKKKGHHHRTSSCPARPLLKRTDSIHHLQPSALDPLVDPVLYDGNSKTLHRTHKYSSASSTMDPLPLVSHEDPVTSDKRFEECGTMFTGEFLGHNQLNENQNQPTENHTLFQEKLDNTKPMMVQKLPHAMELTPDSSLQRKDFLDTLDTRNVKMALTNCESFPLPGTSGERGSGSSKLTHMQEGIGSHATEKVKLHSQSQKSLESRNSGELVKKLMPYKTEYEADGILRSNKNTAEFANNSPLGSVQLLKTRSEVHENQVVVKSFKDIRQKIKHLVKENRKERHRITMDAILHKIPHGREFSKEWKEIAHQLKHPAMNREGRDSPGIYYSSPSLSKGQTHHMRRTSSLKETMERYSQLYQTSFNREAKYRTSERLILRKEEASFPSVSPSVSAPKPLARVRSLPILQAYTYQGEDSSDAFSSGRITSNTADVTESIDHSFVEQKSLDLPIDSENQFQLHTLAESKTQENLDGVGETNAFIGDEVESISITNNEADAKVGLIVDDFDNLTAEEIASHNDNEKDDGPTKEPIAKLEELTLVSLPDSNFQEKTASPEEFPSSEDSEEVKGRLSSGLDNVVNQQHESGMITPVVVDRGVELQKVEFLKNLMENETPHLQLGAKDKADFNYVRDILKLSGFSGNEALGTWHSDDQPLDPSMYEEVEGCLLPDPDCSGNEKGENCSHLLLFDLINEALMEIYERSYSYCPGPAGHQVLKEVWSLIRWHMSPRPEVHQPVDRVVIKDLAKRDGWMNLKFDTECVGHELEDLILDDLLEEVFMT</sequence>
<dbReference type="InParanoid" id="A0A7N2M8B5"/>
<dbReference type="RefSeq" id="XP_030925389.1">
    <property type="nucleotide sequence ID" value="XM_031069529.1"/>
</dbReference>
<dbReference type="Pfam" id="PF14309">
    <property type="entry name" value="DUF4378"/>
    <property type="match status" value="1"/>
</dbReference>
<evidence type="ECO:0000313" key="3">
    <source>
        <dbReference type="EnsemblPlants" id="QL07p048238:mrna"/>
    </source>
</evidence>
<reference evidence="3" key="2">
    <citation type="submission" date="2021-01" db="UniProtKB">
        <authorList>
            <consortium name="EnsemblPlants"/>
        </authorList>
    </citation>
    <scope>IDENTIFICATION</scope>
</reference>
<dbReference type="RefSeq" id="XP_030925390.1">
    <property type="nucleotide sequence ID" value="XM_031069530.1"/>
</dbReference>
<dbReference type="PANTHER" id="PTHR47071">
    <property type="entry name" value="PROTEIN TRM32"/>
    <property type="match status" value="1"/>
</dbReference>
<dbReference type="InterPro" id="IPR044257">
    <property type="entry name" value="TRM32-like"/>
</dbReference>
<dbReference type="EMBL" id="LRBV02000007">
    <property type="status" value="NOT_ANNOTATED_CDS"/>
    <property type="molecule type" value="Genomic_DNA"/>
</dbReference>
<dbReference type="EnsemblPlants" id="QL07p048238:mrna">
    <property type="protein sequence ID" value="QL07p048238:mrna"/>
    <property type="gene ID" value="QL07p048238"/>
</dbReference>
<dbReference type="Proteomes" id="UP000594261">
    <property type="component" value="Chromosome 7"/>
</dbReference>
<dbReference type="GeneID" id="115952374"/>
<dbReference type="Gramene" id="QL07p048238:mrna">
    <property type="protein sequence ID" value="QL07p048238:mrna"/>
    <property type="gene ID" value="QL07p048238"/>
</dbReference>